<accession>A0A835IHL5</accession>
<dbReference type="InterPro" id="IPR045189">
    <property type="entry name" value="UBR4-like"/>
</dbReference>
<evidence type="ECO:0000259" key="2">
    <source>
        <dbReference type="Pfam" id="PF13764"/>
    </source>
</evidence>
<dbReference type="GO" id="GO:0009926">
    <property type="term" value="P:auxin polar transport"/>
    <property type="evidence" value="ECO:0007669"/>
    <property type="project" value="TreeGrafter"/>
</dbReference>
<dbReference type="AlphaFoldDB" id="A0A835IHL5"/>
<comment type="caution">
    <text evidence="3">The sequence shown here is derived from an EMBL/GenBank/DDBJ whole genome shotgun (WGS) entry which is preliminary data.</text>
</comment>
<sequence length="535" mass="59816">MVFEVKKYRFNLIDCKYDFGLMEKWFTDSKAIHSYAKQVVELDQLLRRMVFESLSVMMTTLNLATMSSMFTSTLYLTILMKLRLVPDHPNETKVGVEAHTDMELNDNNTISQNFKGLEVETKDGHWIQVKLSPNSFIVKTNDAFVGGLAGLAAVTVGLTTNAAQHLEFKGNNNELDCENGMKDDVGIIEANLCQRVGLYSTMVSRLGGLPGRQSGAKEWRITRSEWGFDEDDSYNCSSCPVHGCVDEHVSCIYRSFYPLFSQFIDKGLANSDISTILGGVKRCGCCNSIVTMVTMWWVLILLRLWVVDGLVELAVASSAKSQKMKLGFELNPVLGSALVDFYSKCGCFAEAFEILNPKRGASISSSISQGFILHKLIELLSKFLEIPNIRSRFMRVDLLSEVLEALLVIRGLIVQKTKLISDCNKLLKDLLVLNKAHTQEEFIRGPMTKNPYSSAEIGPLMRDVKNKICHQLDLLGLLEDDYGMELLVAGNIISLDLSISQVYELVWKKSNNQSPSTTVNSTLISSNSFTRDAHQ</sequence>
<name>A0A835IHL5_9MAGN</name>
<dbReference type="GO" id="GO:0009506">
    <property type="term" value="C:plasmodesma"/>
    <property type="evidence" value="ECO:0007669"/>
    <property type="project" value="TreeGrafter"/>
</dbReference>
<dbReference type="Pfam" id="PF13764">
    <property type="entry name" value="E3_UbLigase_R4"/>
    <property type="match status" value="1"/>
</dbReference>
<evidence type="ECO:0000313" key="4">
    <source>
        <dbReference type="Proteomes" id="UP000631114"/>
    </source>
</evidence>
<protein>
    <recommendedName>
        <fullName evidence="2">E3 ubiquitin ligase UBR4 C-terminal domain-containing protein</fullName>
    </recommendedName>
</protein>
<dbReference type="PANTHER" id="PTHR21725">
    <property type="entry name" value="E3 UBIQUITIN-PROTEIN LIGASE UBR4"/>
    <property type="match status" value="1"/>
</dbReference>
<dbReference type="PANTHER" id="PTHR21725:SF1">
    <property type="entry name" value="E3 UBIQUITIN-PROTEIN LIGASE UBR4"/>
    <property type="match status" value="1"/>
</dbReference>
<dbReference type="EMBL" id="JADFTS010000003">
    <property type="protein sequence ID" value="KAF9616622.1"/>
    <property type="molecule type" value="Genomic_DNA"/>
</dbReference>
<dbReference type="GO" id="GO:0005829">
    <property type="term" value="C:cytosol"/>
    <property type="evidence" value="ECO:0007669"/>
    <property type="project" value="TreeGrafter"/>
</dbReference>
<feature type="domain" description="E3 ubiquitin ligase UBR4 C-terminal" evidence="2">
    <location>
        <begin position="447"/>
        <end position="515"/>
    </location>
</feature>
<keyword evidence="1" id="KW-0472">Membrane</keyword>
<dbReference type="SUPFAM" id="SSF51197">
    <property type="entry name" value="Clavaminate synthase-like"/>
    <property type="match status" value="1"/>
</dbReference>
<feature type="transmembrane region" description="Helical" evidence="1">
    <location>
        <begin position="54"/>
        <end position="76"/>
    </location>
</feature>
<keyword evidence="1" id="KW-1133">Transmembrane helix</keyword>
<organism evidence="3 4">
    <name type="scientific">Coptis chinensis</name>
    <dbReference type="NCBI Taxonomy" id="261450"/>
    <lineage>
        <taxon>Eukaryota</taxon>
        <taxon>Viridiplantae</taxon>
        <taxon>Streptophyta</taxon>
        <taxon>Embryophyta</taxon>
        <taxon>Tracheophyta</taxon>
        <taxon>Spermatophyta</taxon>
        <taxon>Magnoliopsida</taxon>
        <taxon>Ranunculales</taxon>
        <taxon>Ranunculaceae</taxon>
        <taxon>Coptidoideae</taxon>
        <taxon>Coptis</taxon>
    </lineage>
</organism>
<dbReference type="Proteomes" id="UP000631114">
    <property type="component" value="Unassembled WGS sequence"/>
</dbReference>
<dbReference type="InterPro" id="IPR025704">
    <property type="entry name" value="E3_Ub_ligase_UBR4_C"/>
</dbReference>
<gene>
    <name evidence="3" type="ORF">IFM89_030791</name>
</gene>
<dbReference type="Gene3D" id="2.60.120.330">
    <property type="entry name" value="B-lactam Antibiotic, Isopenicillin N Synthase, Chain"/>
    <property type="match status" value="1"/>
</dbReference>
<dbReference type="OrthoDB" id="1719294at2759"/>
<keyword evidence="1" id="KW-0812">Transmembrane</keyword>
<proteinExistence type="predicted"/>
<dbReference type="InterPro" id="IPR027443">
    <property type="entry name" value="IPNS-like_sf"/>
</dbReference>
<keyword evidence="4" id="KW-1185">Reference proteome</keyword>
<evidence type="ECO:0000256" key="1">
    <source>
        <dbReference type="SAM" id="Phobius"/>
    </source>
</evidence>
<reference evidence="3 4" key="1">
    <citation type="submission" date="2020-10" db="EMBL/GenBank/DDBJ databases">
        <title>The Coptis chinensis genome and diversification of protoberbering-type alkaloids.</title>
        <authorList>
            <person name="Wang B."/>
            <person name="Shu S."/>
            <person name="Song C."/>
            <person name="Liu Y."/>
        </authorList>
    </citation>
    <scope>NUCLEOTIDE SEQUENCE [LARGE SCALE GENOMIC DNA]</scope>
    <source>
        <strain evidence="3">HL-2020</strain>
        <tissue evidence="3">Leaf</tissue>
    </source>
</reference>
<evidence type="ECO:0000313" key="3">
    <source>
        <dbReference type="EMBL" id="KAF9616622.1"/>
    </source>
</evidence>